<sequence>MVKLYKVQPRIKYSVSNSLENEHLVDELPLIEDITSRYYDFIIKDVKFEENSNYQVAVKAKSKAGETHEPIFKVSCAFNPEIRNYVLGVKNTKTEKIIRKIVVDPYRSERVEQIFSPNNSDLLDSTDSSEIVKFCAFAQAIGDNDQLDSNIILSASEVKQYVAPYNVTYVFNSHILGDEFVVKFEGSEGYYEIHIVQVIINDNYQIIKKKETKEKKVIVKVNNLKNSIYDKFHKNQTTLSGQFQ</sequence>
<evidence type="ECO:0000313" key="2">
    <source>
        <dbReference type="Proteomes" id="UP000439903"/>
    </source>
</evidence>
<dbReference type="Proteomes" id="UP000439903">
    <property type="component" value="Unassembled WGS sequence"/>
</dbReference>
<gene>
    <name evidence="1" type="ORF">F8M41_011336</name>
</gene>
<reference evidence="1 2" key="1">
    <citation type="journal article" date="2019" name="Environ. Microbiol.">
        <title>At the nexus of three kingdoms: the genome of the mycorrhizal fungus Gigaspora margarita provides insights into plant, endobacterial and fungal interactions.</title>
        <authorList>
            <person name="Venice F."/>
            <person name="Ghignone S."/>
            <person name="Salvioli di Fossalunga A."/>
            <person name="Amselem J."/>
            <person name="Novero M."/>
            <person name="Xianan X."/>
            <person name="Sedzielewska Toro K."/>
            <person name="Morin E."/>
            <person name="Lipzen A."/>
            <person name="Grigoriev I.V."/>
            <person name="Henrissat B."/>
            <person name="Martin F.M."/>
            <person name="Bonfante P."/>
        </authorList>
    </citation>
    <scope>NUCLEOTIDE SEQUENCE [LARGE SCALE GENOMIC DNA]</scope>
    <source>
        <strain evidence="1 2">BEG34</strain>
    </source>
</reference>
<evidence type="ECO:0000313" key="1">
    <source>
        <dbReference type="EMBL" id="KAF0532293.1"/>
    </source>
</evidence>
<organism evidence="1 2">
    <name type="scientific">Gigaspora margarita</name>
    <dbReference type="NCBI Taxonomy" id="4874"/>
    <lineage>
        <taxon>Eukaryota</taxon>
        <taxon>Fungi</taxon>
        <taxon>Fungi incertae sedis</taxon>
        <taxon>Mucoromycota</taxon>
        <taxon>Glomeromycotina</taxon>
        <taxon>Glomeromycetes</taxon>
        <taxon>Diversisporales</taxon>
        <taxon>Gigasporaceae</taxon>
        <taxon>Gigaspora</taxon>
    </lineage>
</organism>
<protein>
    <submittedName>
        <fullName evidence="1">Uncharacterized protein</fullName>
    </submittedName>
</protein>
<dbReference type="OrthoDB" id="2440631at2759"/>
<comment type="caution">
    <text evidence="1">The sequence shown here is derived from an EMBL/GenBank/DDBJ whole genome shotgun (WGS) entry which is preliminary data.</text>
</comment>
<accession>A0A8H4ATZ3</accession>
<proteinExistence type="predicted"/>
<dbReference type="AlphaFoldDB" id="A0A8H4ATZ3"/>
<keyword evidence="2" id="KW-1185">Reference proteome</keyword>
<name>A0A8H4ATZ3_GIGMA</name>
<dbReference type="EMBL" id="WTPW01000233">
    <property type="protein sequence ID" value="KAF0532293.1"/>
    <property type="molecule type" value="Genomic_DNA"/>
</dbReference>